<comment type="subcellular location">
    <subcellularLocation>
        <location evidence="1">Cytoplasm</location>
        <location evidence="1">Cytosol</location>
    </subcellularLocation>
</comment>
<evidence type="ECO:0000256" key="3">
    <source>
        <dbReference type="ARBA" id="ARBA00014180"/>
    </source>
</evidence>
<keyword evidence="5" id="KW-0378">Hydrolase</keyword>
<dbReference type="Proteomes" id="UP001417504">
    <property type="component" value="Unassembled WGS sequence"/>
</dbReference>
<evidence type="ECO:0000256" key="5">
    <source>
        <dbReference type="ARBA" id="ARBA00022801"/>
    </source>
</evidence>
<dbReference type="InterPro" id="IPR029058">
    <property type="entry name" value="AB_hydrolase_fold"/>
</dbReference>
<evidence type="ECO:0000256" key="1">
    <source>
        <dbReference type="ARBA" id="ARBA00004514"/>
    </source>
</evidence>
<dbReference type="InterPro" id="IPR002925">
    <property type="entry name" value="Dienelactn_hydro"/>
</dbReference>
<dbReference type="Pfam" id="PF22936">
    <property type="entry name" value="Pol_BBD"/>
    <property type="match status" value="1"/>
</dbReference>
<reference evidence="8 9" key="1">
    <citation type="submission" date="2024-01" db="EMBL/GenBank/DDBJ databases">
        <title>Genome assemblies of Stephania.</title>
        <authorList>
            <person name="Yang L."/>
        </authorList>
    </citation>
    <scope>NUCLEOTIDE SEQUENCE [LARGE SCALE GENOMIC DNA]</scope>
    <source>
        <strain evidence="8">QJT</strain>
        <tissue evidence="8">Leaf</tissue>
    </source>
</reference>
<accession>A0AAP0NK94</accession>
<feature type="domain" description="Dienelactone hydrolase" evidence="6">
    <location>
        <begin position="142"/>
        <end position="354"/>
    </location>
</feature>
<dbReference type="PANTHER" id="PTHR46812:SF1">
    <property type="entry name" value="CARBOXYMETHYLENEBUTENOLIDASE HOMOLOG"/>
    <property type="match status" value="1"/>
</dbReference>
<dbReference type="InterPro" id="IPR054722">
    <property type="entry name" value="PolX-like_BBD"/>
</dbReference>
<evidence type="ECO:0000256" key="2">
    <source>
        <dbReference type="ARBA" id="ARBA00008456"/>
    </source>
</evidence>
<comment type="caution">
    <text evidence="8">The sequence shown here is derived from an EMBL/GenBank/DDBJ whole genome shotgun (WGS) entry which is preliminary data.</text>
</comment>
<dbReference type="SUPFAM" id="SSF53474">
    <property type="entry name" value="alpha/beta-Hydrolases"/>
    <property type="match status" value="1"/>
</dbReference>
<evidence type="ECO:0000313" key="8">
    <source>
        <dbReference type="EMBL" id="KAK9110123.1"/>
    </source>
</evidence>
<dbReference type="Pfam" id="PF01738">
    <property type="entry name" value="DLH"/>
    <property type="match status" value="1"/>
</dbReference>
<feature type="domain" description="Retrovirus-related Pol polyprotein from transposon TNT 1-94-like beta-barrel" evidence="7">
    <location>
        <begin position="14"/>
        <end position="73"/>
    </location>
</feature>
<dbReference type="AlphaFoldDB" id="A0AAP0NK94"/>
<dbReference type="GO" id="GO:0005829">
    <property type="term" value="C:cytosol"/>
    <property type="evidence" value="ECO:0007669"/>
    <property type="project" value="UniProtKB-SubCell"/>
</dbReference>
<dbReference type="GO" id="GO:0009507">
    <property type="term" value="C:chloroplast"/>
    <property type="evidence" value="ECO:0007669"/>
    <property type="project" value="TreeGrafter"/>
</dbReference>
<keyword evidence="4" id="KW-0963">Cytoplasm</keyword>
<name>A0AAP0NK94_9MAGN</name>
<dbReference type="GO" id="GO:0016787">
    <property type="term" value="F:hydrolase activity"/>
    <property type="evidence" value="ECO:0007669"/>
    <property type="project" value="UniProtKB-KW"/>
</dbReference>
<dbReference type="EMBL" id="JBBNAE010000007">
    <property type="protein sequence ID" value="KAK9110123.1"/>
    <property type="molecule type" value="Genomic_DNA"/>
</dbReference>
<evidence type="ECO:0000256" key="4">
    <source>
        <dbReference type="ARBA" id="ARBA00022490"/>
    </source>
</evidence>
<protein>
    <recommendedName>
        <fullName evidence="3">Carboxymethylenebutenolidase homolog</fullName>
    </recommendedName>
</protein>
<evidence type="ECO:0000313" key="9">
    <source>
        <dbReference type="Proteomes" id="UP001417504"/>
    </source>
</evidence>
<evidence type="ECO:0000259" key="6">
    <source>
        <dbReference type="Pfam" id="PF01738"/>
    </source>
</evidence>
<proteinExistence type="inferred from homology"/>
<gene>
    <name evidence="8" type="ORF">Sjap_018183</name>
</gene>
<keyword evidence="9" id="KW-1185">Reference proteome</keyword>
<dbReference type="Gene3D" id="3.40.50.1820">
    <property type="entry name" value="alpha/beta hydrolase"/>
    <property type="match status" value="1"/>
</dbReference>
<sequence>MISEINVVENDMVWWVDSSATRHVCKNKRFFKTMETIDENNVLYMGNDATIPVKGISSVDPKFTSSKIVTLTNEAFDSNASVVVQGRCEFMRRGNLRLVKNVNTRVCCSQTRLEDSSVDDDETCELVNGVELTLGEDPADRIDAYLLKAVKNNNGTGVLLLSDVFGFEDSATRDFAYRVACNGYNVLVPDLFRGNPWTKDGPNSDFELWRAQHAHERVAKDINTSAKWMVEEFLAAGISKKLGIIGFCFGGGRLVETLAYDEGTYFSTGVSFYGTRMELSLAPTVKLPILFISGDHDPLCPVGPLNEMAKSIGRGSKVLVFKNRGHGFAHRPESPEEDRDAEEAFMAMRNWLHKSLVASEELNASKV</sequence>
<evidence type="ECO:0000259" key="7">
    <source>
        <dbReference type="Pfam" id="PF22936"/>
    </source>
</evidence>
<organism evidence="8 9">
    <name type="scientific">Stephania japonica</name>
    <dbReference type="NCBI Taxonomy" id="461633"/>
    <lineage>
        <taxon>Eukaryota</taxon>
        <taxon>Viridiplantae</taxon>
        <taxon>Streptophyta</taxon>
        <taxon>Embryophyta</taxon>
        <taxon>Tracheophyta</taxon>
        <taxon>Spermatophyta</taxon>
        <taxon>Magnoliopsida</taxon>
        <taxon>Ranunculales</taxon>
        <taxon>Menispermaceae</taxon>
        <taxon>Menispermoideae</taxon>
        <taxon>Cissampelideae</taxon>
        <taxon>Stephania</taxon>
    </lineage>
</organism>
<dbReference type="InterPro" id="IPR042946">
    <property type="entry name" value="CMBL"/>
</dbReference>
<dbReference type="PANTHER" id="PTHR46812">
    <property type="entry name" value="CARBOXYMETHYLENEBUTENOLIDASE HOMOLOG"/>
    <property type="match status" value="1"/>
</dbReference>
<comment type="similarity">
    <text evidence="2">Belongs to the dienelactone hydrolase family.</text>
</comment>